<dbReference type="InterPro" id="IPR038461">
    <property type="entry name" value="Schlafen_AlbA_2_dom_sf"/>
</dbReference>
<proteinExistence type="predicted"/>
<evidence type="ECO:0000313" key="3">
    <source>
        <dbReference type="Proteomes" id="UP000011058"/>
    </source>
</evidence>
<dbReference type="InterPro" id="IPR036390">
    <property type="entry name" value="WH_DNA-bd_sf"/>
</dbReference>
<feature type="domain" description="Schlafen AlbA-2" evidence="1">
    <location>
        <begin position="54"/>
        <end position="168"/>
    </location>
</feature>
<dbReference type="eggNOG" id="COG2865">
    <property type="taxonomic scope" value="Bacteria"/>
</dbReference>
<dbReference type="HOGENOM" id="CLU_109319_0_0_10"/>
<dbReference type="PANTHER" id="PTHR30595">
    <property type="entry name" value="GLPR-RELATED TRANSCRIPTIONAL REPRESSOR"/>
    <property type="match status" value="1"/>
</dbReference>
<dbReference type="PANTHER" id="PTHR30595:SF6">
    <property type="entry name" value="SCHLAFEN ALBA-2 DOMAIN-CONTAINING PROTEIN"/>
    <property type="match status" value="1"/>
</dbReference>
<protein>
    <submittedName>
        <fullName evidence="2">Putative transcriptional regulator</fullName>
    </submittedName>
</protein>
<accession>I0KB19</accession>
<reference evidence="2 3" key="1">
    <citation type="journal article" date="2012" name="J. Bacteriol.">
        <title>Genome Sequence of Fibrella aestuarina BUZ 2T, a Filamentous Marine Bacterium.</title>
        <authorList>
            <person name="Filippini M."/>
            <person name="Qi W."/>
            <person name="Blom J."/>
            <person name="Goesmann A."/>
            <person name="Smits T.H."/>
            <person name="Bagheri H.C."/>
        </authorList>
    </citation>
    <scope>NUCLEOTIDE SEQUENCE [LARGE SCALE GENOMIC DNA]</scope>
    <source>
        <strain evidence="3">BUZ 2T</strain>
    </source>
</reference>
<evidence type="ECO:0000313" key="2">
    <source>
        <dbReference type="EMBL" id="CCH01322.1"/>
    </source>
</evidence>
<dbReference type="AlphaFoldDB" id="I0KB19"/>
<dbReference type="Pfam" id="PF04326">
    <property type="entry name" value="SLFN_AlbA_2"/>
    <property type="match status" value="1"/>
</dbReference>
<dbReference type="Gene3D" id="1.10.10.10">
    <property type="entry name" value="Winged helix-like DNA-binding domain superfamily/Winged helix DNA-binding domain"/>
    <property type="match status" value="1"/>
</dbReference>
<dbReference type="PATRIC" id="fig|1166018.3.peg.5089"/>
<dbReference type="InterPro" id="IPR007421">
    <property type="entry name" value="Schlafen_AlbA_2_dom"/>
</dbReference>
<dbReference type="Proteomes" id="UP000011058">
    <property type="component" value="Chromosome"/>
</dbReference>
<dbReference type="Gene3D" id="3.30.950.30">
    <property type="entry name" value="Schlafen, AAA domain"/>
    <property type="match status" value="1"/>
</dbReference>
<gene>
    <name evidence="2" type="ORF">FAES_3314</name>
</gene>
<keyword evidence="3" id="KW-1185">Reference proteome</keyword>
<dbReference type="InterPro" id="IPR036388">
    <property type="entry name" value="WH-like_DNA-bd_sf"/>
</dbReference>
<organism evidence="2 3">
    <name type="scientific">Fibrella aestuarina BUZ 2</name>
    <dbReference type="NCBI Taxonomy" id="1166018"/>
    <lineage>
        <taxon>Bacteria</taxon>
        <taxon>Pseudomonadati</taxon>
        <taxon>Bacteroidota</taxon>
        <taxon>Cytophagia</taxon>
        <taxon>Cytophagales</taxon>
        <taxon>Spirosomataceae</taxon>
        <taxon>Fibrella</taxon>
    </lineage>
</organism>
<dbReference type="EMBL" id="HE796683">
    <property type="protein sequence ID" value="CCH01322.1"/>
    <property type="molecule type" value="Genomic_DNA"/>
</dbReference>
<name>I0KB19_9BACT</name>
<sequence length="248" mass="28194">MLRAGLTLFFVATRFGCGLRRWSMDRATQPAFVYGYLSKPYPMKRLAPYLEQGEGIQIEYKRTLSSAYRIARTLAAFANTSGGTILIGVDDDGRAVGIDSEYREMQIIERATDFLIEPPLSVAYEIVRHEGRNVLLVTVPESDEKPHTAVNEHNERTIYVRQRDKSVPTQRLLIDDNEVNQQLLQTTMVKNLLQFLRKSDSITAARLAKLVNISTYRANKLLHDLTRQGVLLMVDKPRPAHFSLKKDG</sequence>
<dbReference type="KEGG" id="fae:FAES_3314"/>
<dbReference type="STRING" id="1166018.FAES_3314"/>
<dbReference type="SUPFAM" id="SSF46785">
    <property type="entry name" value="Winged helix' DNA-binding domain"/>
    <property type="match status" value="1"/>
</dbReference>
<evidence type="ECO:0000259" key="1">
    <source>
        <dbReference type="Pfam" id="PF04326"/>
    </source>
</evidence>